<dbReference type="PROSITE" id="PS50932">
    <property type="entry name" value="HTH_LACI_2"/>
    <property type="match status" value="1"/>
</dbReference>
<dbReference type="CDD" id="cd06267">
    <property type="entry name" value="PBP1_LacI_sugar_binding-like"/>
    <property type="match status" value="1"/>
</dbReference>
<dbReference type="EMBL" id="CAJB01000312">
    <property type="protein sequence ID" value="CCH78935.1"/>
    <property type="molecule type" value="Genomic_DNA"/>
</dbReference>
<dbReference type="Gene3D" id="3.40.50.2300">
    <property type="match status" value="2"/>
</dbReference>
<dbReference type="Pfam" id="PF00356">
    <property type="entry name" value="LacI"/>
    <property type="match status" value="1"/>
</dbReference>
<dbReference type="PANTHER" id="PTHR30146">
    <property type="entry name" value="LACI-RELATED TRANSCRIPTIONAL REPRESSOR"/>
    <property type="match status" value="1"/>
</dbReference>
<dbReference type="InterPro" id="IPR046335">
    <property type="entry name" value="LacI/GalR-like_sensor"/>
</dbReference>
<dbReference type="STRING" id="1194083.BN12_380017"/>
<dbReference type="CDD" id="cd01392">
    <property type="entry name" value="HTH_LacI"/>
    <property type="match status" value="1"/>
</dbReference>
<dbReference type="SUPFAM" id="SSF47413">
    <property type="entry name" value="lambda repressor-like DNA-binding domains"/>
    <property type="match status" value="1"/>
</dbReference>
<keyword evidence="7" id="KW-1185">Reference proteome</keyword>
<dbReference type="InterPro" id="IPR028082">
    <property type="entry name" value="Peripla_BP_I"/>
</dbReference>
<evidence type="ECO:0000256" key="1">
    <source>
        <dbReference type="ARBA" id="ARBA00023015"/>
    </source>
</evidence>
<keyword evidence="1" id="KW-0805">Transcription regulation</keyword>
<dbReference type="RefSeq" id="WP_048551100.1">
    <property type="nucleotide sequence ID" value="NZ_HF570958.1"/>
</dbReference>
<dbReference type="SUPFAM" id="SSF53822">
    <property type="entry name" value="Periplasmic binding protein-like I"/>
    <property type="match status" value="1"/>
</dbReference>
<evidence type="ECO:0000259" key="5">
    <source>
        <dbReference type="PROSITE" id="PS50932"/>
    </source>
</evidence>
<accession>A0A077M472</accession>
<organism evidence="6 7">
    <name type="scientific">Nostocoides japonicum T1-X7</name>
    <dbReference type="NCBI Taxonomy" id="1194083"/>
    <lineage>
        <taxon>Bacteria</taxon>
        <taxon>Bacillati</taxon>
        <taxon>Actinomycetota</taxon>
        <taxon>Actinomycetes</taxon>
        <taxon>Micrococcales</taxon>
        <taxon>Intrasporangiaceae</taxon>
        <taxon>Nostocoides</taxon>
    </lineage>
</organism>
<evidence type="ECO:0000256" key="3">
    <source>
        <dbReference type="ARBA" id="ARBA00023163"/>
    </source>
</evidence>
<proteinExistence type="predicted"/>
<feature type="compositionally biased region" description="Low complexity" evidence="4">
    <location>
        <begin position="325"/>
        <end position="336"/>
    </location>
</feature>
<gene>
    <name evidence="6" type="ORF">BN12_380017</name>
</gene>
<reference evidence="6 7" key="1">
    <citation type="journal article" date="2013" name="ISME J.">
        <title>A metabolic model for members of the genus Tetrasphaera involved in enhanced biological phosphorus removal.</title>
        <authorList>
            <person name="Kristiansen R."/>
            <person name="Nguyen H.T.T."/>
            <person name="Saunders A.M."/>
            <person name="Nielsen J.L."/>
            <person name="Wimmer R."/>
            <person name="Le V.Q."/>
            <person name="McIlroy S.J."/>
            <person name="Petrovski S."/>
            <person name="Seviour R.J."/>
            <person name="Calteau A."/>
            <person name="Nielsen K.L."/>
            <person name="Nielsen P.H."/>
        </authorList>
    </citation>
    <scope>NUCLEOTIDE SEQUENCE [LARGE SCALE GENOMIC DNA]</scope>
    <source>
        <strain evidence="6 7">T1-X7</strain>
    </source>
</reference>
<dbReference type="Pfam" id="PF13377">
    <property type="entry name" value="Peripla_BP_3"/>
    <property type="match status" value="1"/>
</dbReference>
<keyword evidence="3" id="KW-0804">Transcription</keyword>
<evidence type="ECO:0000313" key="7">
    <source>
        <dbReference type="Proteomes" id="UP000035721"/>
    </source>
</evidence>
<comment type="caution">
    <text evidence="6">The sequence shown here is derived from an EMBL/GenBank/DDBJ whole genome shotgun (WGS) entry which is preliminary data.</text>
</comment>
<dbReference type="OrthoDB" id="4268837at2"/>
<dbReference type="Proteomes" id="UP000035721">
    <property type="component" value="Unassembled WGS sequence"/>
</dbReference>
<dbReference type="GO" id="GO:0000976">
    <property type="term" value="F:transcription cis-regulatory region binding"/>
    <property type="evidence" value="ECO:0007669"/>
    <property type="project" value="TreeGrafter"/>
</dbReference>
<feature type="domain" description="HTH lacI-type" evidence="5">
    <location>
        <begin position="4"/>
        <end position="58"/>
    </location>
</feature>
<dbReference type="AlphaFoldDB" id="A0A077M472"/>
<evidence type="ECO:0000256" key="2">
    <source>
        <dbReference type="ARBA" id="ARBA00023125"/>
    </source>
</evidence>
<keyword evidence="2" id="KW-0238">DNA-binding</keyword>
<protein>
    <submittedName>
        <fullName evidence="6">Transcriptional regulator, LacI family</fullName>
    </submittedName>
</protein>
<name>A0A077M472_9MICO</name>
<dbReference type="PANTHER" id="PTHR30146:SF109">
    <property type="entry name" value="HTH-TYPE TRANSCRIPTIONAL REGULATOR GALS"/>
    <property type="match status" value="1"/>
</dbReference>
<dbReference type="GO" id="GO:0003700">
    <property type="term" value="F:DNA-binding transcription factor activity"/>
    <property type="evidence" value="ECO:0007669"/>
    <property type="project" value="TreeGrafter"/>
</dbReference>
<dbReference type="PROSITE" id="PS00356">
    <property type="entry name" value="HTH_LACI_1"/>
    <property type="match status" value="1"/>
</dbReference>
<dbReference type="SMART" id="SM00354">
    <property type="entry name" value="HTH_LACI"/>
    <property type="match status" value="1"/>
</dbReference>
<dbReference type="InterPro" id="IPR000843">
    <property type="entry name" value="HTH_LacI"/>
</dbReference>
<evidence type="ECO:0000256" key="4">
    <source>
        <dbReference type="SAM" id="MobiDB-lite"/>
    </source>
</evidence>
<feature type="region of interest" description="Disordered" evidence="4">
    <location>
        <begin position="323"/>
        <end position="343"/>
    </location>
</feature>
<dbReference type="Gene3D" id="1.10.260.40">
    <property type="entry name" value="lambda repressor-like DNA-binding domains"/>
    <property type="match status" value="1"/>
</dbReference>
<dbReference type="InterPro" id="IPR010982">
    <property type="entry name" value="Lambda_DNA-bd_dom_sf"/>
</dbReference>
<sequence>MPRARLADVAARAGVSPATVSLVLRDRPGPSEATRAAVQAAVADLGYRPDRTASSLARKRSQLLGVVLDVSHPFHAALVDALDGAVSGTGLDLVLSTTTSRRDERMAVETLLDSRCAAVALLGSTLAGPTLDALAQEVPVVVVGRPGSRLARGVWADDAAGLRLAVDHLADLGHDRIAFVDGGAGTIATARRRGYRAALRGRGLEAYQTVIVGGSTEAAGLAAGARVAAEPSPSRPTALVAFNDRCAVGARDALLRAGIGVPDEVSIVGYDDSPLARLATIDLTSVSQDPEAIARESVRVVEAMLDGEEVADVVVQPRLVVRSSTAPPARTAPAAGGHPGRGA</sequence>
<evidence type="ECO:0000313" key="6">
    <source>
        <dbReference type="EMBL" id="CCH78935.1"/>
    </source>
</evidence>